<dbReference type="InterPro" id="IPR029071">
    <property type="entry name" value="Ubiquitin-like_domsf"/>
</dbReference>
<dbReference type="OrthoDB" id="445896at2759"/>
<dbReference type="SUPFAM" id="SSF54236">
    <property type="entry name" value="Ubiquitin-like"/>
    <property type="match status" value="1"/>
</dbReference>
<feature type="region of interest" description="Disordered" evidence="1">
    <location>
        <begin position="171"/>
        <end position="234"/>
    </location>
</feature>
<proteinExistence type="predicted"/>
<dbReference type="InterPro" id="IPR013761">
    <property type="entry name" value="SAM/pointed_sf"/>
</dbReference>
<feature type="compositionally biased region" description="Polar residues" evidence="1">
    <location>
        <begin position="219"/>
        <end position="234"/>
    </location>
</feature>
<sequence>MSTPSFNDSFLKWDAAQVSTYINMVTKDQDRRYGSLFLDNNIDGSLLPFLSTEHLKELGIGTLRTRLLIKKSVSELIEEHYKKYPPQSIYDPEYALNNFSIDGSQISLESLKVSAVLIQESIRKFNREARGQQVDSPLSPTQHEIKRLNDNFKKLKTDLIPVIRLLKDSKPLPTPILDPGPAATLDSPTFSPSHSVDEKEKVETRPNSGHISDPDRLSTGDTLSPTTKRFSSGSLLSMGTGQIISQLVSKVVDDKSHEFKLQKVGSQRNKGQHGSTMSNLRPKLVENTSSGSTVTVNTDQQKTQSQQTSFFGQLRSPLHQSQTQTALGPHQQQQPPQSQPSIAQQPQSRSHSGNEPLKQLRASTDDSCLKILQHAMKRHHIPREDWSKYVLVICYGDKERILKLAEKPVVVYKELQELGKHPAIMLRQLADVSSSGPEDYEDSRISSDIPGGVL</sequence>
<dbReference type="KEGG" id="cot:CORT_0C04320"/>
<dbReference type="HOGENOM" id="CLU_021546_0_0_1"/>
<gene>
    <name evidence="4" type="ORF">CORT_0C04320</name>
</gene>
<accession>H8X417</accession>
<dbReference type="GeneID" id="14539304"/>
<dbReference type="SUPFAM" id="SSF47769">
    <property type="entry name" value="SAM/Pointed domain"/>
    <property type="match status" value="1"/>
</dbReference>
<dbReference type="GO" id="GO:0007165">
    <property type="term" value="P:signal transduction"/>
    <property type="evidence" value="ECO:0007669"/>
    <property type="project" value="InterPro"/>
</dbReference>
<evidence type="ECO:0000256" key="1">
    <source>
        <dbReference type="SAM" id="MobiDB-lite"/>
    </source>
</evidence>
<keyword evidence="5" id="KW-1185">Reference proteome</keyword>
<feature type="region of interest" description="Disordered" evidence="1">
    <location>
        <begin position="260"/>
        <end position="358"/>
    </location>
</feature>
<dbReference type="Pfam" id="PF00788">
    <property type="entry name" value="RA"/>
    <property type="match status" value="1"/>
</dbReference>
<dbReference type="Pfam" id="PF07647">
    <property type="entry name" value="SAM_2"/>
    <property type="match status" value="1"/>
</dbReference>
<evidence type="ECO:0000259" key="3">
    <source>
        <dbReference type="PROSITE" id="PS50200"/>
    </source>
</evidence>
<feature type="region of interest" description="Disordered" evidence="1">
    <location>
        <begin position="432"/>
        <end position="454"/>
    </location>
</feature>
<feature type="compositionally biased region" description="Low complexity" evidence="1">
    <location>
        <begin position="331"/>
        <end position="350"/>
    </location>
</feature>
<dbReference type="SMART" id="SM00454">
    <property type="entry name" value="SAM"/>
    <property type="match status" value="1"/>
</dbReference>
<feature type="compositionally biased region" description="Low complexity" evidence="1">
    <location>
        <begin position="287"/>
        <end position="313"/>
    </location>
</feature>
<evidence type="ECO:0000259" key="2">
    <source>
        <dbReference type="PROSITE" id="PS50105"/>
    </source>
</evidence>
<dbReference type="InterPro" id="IPR001660">
    <property type="entry name" value="SAM"/>
</dbReference>
<protein>
    <submittedName>
        <fullName evidence="4">Ste50 protein</fullName>
    </submittedName>
</protein>
<evidence type="ECO:0000313" key="4">
    <source>
        <dbReference type="EMBL" id="CCG25805.1"/>
    </source>
</evidence>
<dbReference type="RefSeq" id="XP_003868709.1">
    <property type="nucleotide sequence ID" value="XM_003868661.1"/>
</dbReference>
<dbReference type="eggNOG" id="ENOG502RXZB">
    <property type="taxonomic scope" value="Eukaryota"/>
</dbReference>
<name>H8X417_CANO9</name>
<dbReference type="Gene3D" id="3.10.20.90">
    <property type="entry name" value="Phosphatidylinositol 3-kinase Catalytic Subunit, Chain A, domain 1"/>
    <property type="match status" value="1"/>
</dbReference>
<evidence type="ECO:0000313" key="5">
    <source>
        <dbReference type="Proteomes" id="UP000005018"/>
    </source>
</evidence>
<feature type="compositionally biased region" description="Basic and acidic residues" evidence="1">
    <location>
        <begin position="195"/>
        <end position="204"/>
    </location>
</feature>
<dbReference type="Gene3D" id="1.10.150.50">
    <property type="entry name" value="Transcription Factor, Ets-1"/>
    <property type="match status" value="1"/>
</dbReference>
<dbReference type="SMART" id="SM00314">
    <property type="entry name" value="RA"/>
    <property type="match status" value="1"/>
</dbReference>
<dbReference type="EMBL" id="HE681721">
    <property type="protein sequence ID" value="CCG25805.1"/>
    <property type="molecule type" value="Genomic_DNA"/>
</dbReference>
<dbReference type="PROSITE" id="PS50105">
    <property type="entry name" value="SAM_DOMAIN"/>
    <property type="match status" value="1"/>
</dbReference>
<feature type="compositionally biased region" description="Polar residues" evidence="1">
    <location>
        <begin position="264"/>
        <end position="279"/>
    </location>
</feature>
<dbReference type="AlphaFoldDB" id="H8X417"/>
<dbReference type="CDD" id="cd01786">
    <property type="entry name" value="RA_STE50"/>
    <property type="match status" value="1"/>
</dbReference>
<organism evidence="4 5">
    <name type="scientific">Candida orthopsilosis (strain 90-125)</name>
    <name type="common">Yeast</name>
    <dbReference type="NCBI Taxonomy" id="1136231"/>
    <lineage>
        <taxon>Eukaryota</taxon>
        <taxon>Fungi</taxon>
        <taxon>Dikarya</taxon>
        <taxon>Ascomycota</taxon>
        <taxon>Saccharomycotina</taxon>
        <taxon>Pichiomycetes</taxon>
        <taxon>Debaryomycetaceae</taxon>
        <taxon>Candida/Lodderomyces clade</taxon>
        <taxon>Candida</taxon>
    </lineage>
</organism>
<feature type="domain" description="Ras-associating" evidence="3">
    <location>
        <begin position="358"/>
        <end position="431"/>
    </location>
</feature>
<dbReference type="PROSITE" id="PS50200">
    <property type="entry name" value="RA"/>
    <property type="match status" value="1"/>
</dbReference>
<reference evidence="4 5" key="1">
    <citation type="journal article" date="2012" name="PLoS ONE">
        <title>Sequence and analysis of the genome of the pathogenic yeast Candida orthopsilosis.</title>
        <authorList>
            <person name="Riccombeni A."/>
            <person name="Vidanes G."/>
            <person name="Proux-Wera E."/>
            <person name="Wolfe K.H."/>
            <person name="Butler G."/>
        </authorList>
    </citation>
    <scope>NUCLEOTIDE SEQUENCE [LARGE SCALE GENOMIC DNA]</scope>
    <source>
        <strain evidence="4 5">Co 90-125</strain>
    </source>
</reference>
<dbReference type="Proteomes" id="UP000005018">
    <property type="component" value="Chromosome 3"/>
</dbReference>
<feature type="domain" description="SAM" evidence="2">
    <location>
        <begin position="13"/>
        <end position="79"/>
    </location>
</feature>
<dbReference type="InterPro" id="IPR000159">
    <property type="entry name" value="RA_dom"/>
</dbReference>